<organism evidence="1 2">
    <name type="scientific">Gigaspora margarita</name>
    <dbReference type="NCBI Taxonomy" id="4874"/>
    <lineage>
        <taxon>Eukaryota</taxon>
        <taxon>Fungi</taxon>
        <taxon>Fungi incertae sedis</taxon>
        <taxon>Mucoromycota</taxon>
        <taxon>Glomeromycotina</taxon>
        <taxon>Glomeromycetes</taxon>
        <taxon>Diversisporales</taxon>
        <taxon>Gigasporaceae</taxon>
        <taxon>Gigaspora</taxon>
    </lineage>
</organism>
<reference evidence="1 2" key="1">
    <citation type="submission" date="2021-06" db="EMBL/GenBank/DDBJ databases">
        <authorList>
            <person name="Kallberg Y."/>
            <person name="Tangrot J."/>
            <person name="Rosling A."/>
        </authorList>
    </citation>
    <scope>NUCLEOTIDE SEQUENCE [LARGE SCALE GENOMIC DNA]</scope>
    <source>
        <strain evidence="1 2">120-4 pot B 10/14</strain>
    </source>
</reference>
<gene>
    <name evidence="1" type="ORF">GMARGA_LOCUS33223</name>
</gene>
<comment type="caution">
    <text evidence="1">The sequence shown here is derived from an EMBL/GenBank/DDBJ whole genome shotgun (WGS) entry which is preliminary data.</text>
</comment>
<evidence type="ECO:0000313" key="2">
    <source>
        <dbReference type="Proteomes" id="UP000789901"/>
    </source>
</evidence>
<accession>A0ABN7WNX7</accession>
<protein>
    <submittedName>
        <fullName evidence="1">37846_t:CDS:1</fullName>
    </submittedName>
</protein>
<dbReference type="EMBL" id="CAJVQB010054453">
    <property type="protein sequence ID" value="CAG8836822.1"/>
    <property type="molecule type" value="Genomic_DNA"/>
</dbReference>
<evidence type="ECO:0000313" key="1">
    <source>
        <dbReference type="EMBL" id="CAG8836822.1"/>
    </source>
</evidence>
<feature type="non-terminal residue" evidence="1">
    <location>
        <position position="1"/>
    </location>
</feature>
<name>A0ABN7WNX7_GIGMA</name>
<proteinExistence type="predicted"/>
<sequence length="48" mass="5395">RPLAQGRKPPGHLRKAALDHETIHLADLSQPVEDPNLDNPMPHLKLWA</sequence>
<keyword evidence="2" id="KW-1185">Reference proteome</keyword>
<dbReference type="Proteomes" id="UP000789901">
    <property type="component" value="Unassembled WGS sequence"/>
</dbReference>